<feature type="region of interest" description="Disordered" evidence="1">
    <location>
        <begin position="62"/>
        <end position="153"/>
    </location>
</feature>
<keyword evidence="3" id="KW-1185">Reference proteome</keyword>
<proteinExistence type="predicted"/>
<evidence type="ECO:0000256" key="1">
    <source>
        <dbReference type="SAM" id="MobiDB-lite"/>
    </source>
</evidence>
<dbReference type="STRING" id="676599.ARC20_11160"/>
<dbReference type="EMBL" id="LLXU01000084">
    <property type="protein sequence ID" value="KRG41934.1"/>
    <property type="molecule type" value="Genomic_DNA"/>
</dbReference>
<evidence type="ECO:0008006" key="4">
    <source>
        <dbReference type="Google" id="ProtNLM"/>
    </source>
</evidence>
<protein>
    <recommendedName>
        <fullName evidence="4">Lipoprotein</fullName>
    </recommendedName>
</protein>
<feature type="region of interest" description="Disordered" evidence="1">
    <location>
        <begin position="1"/>
        <end position="31"/>
    </location>
</feature>
<dbReference type="AlphaFoldDB" id="A0A0R0AJU7"/>
<gene>
    <name evidence="2" type="ORF">ARC20_11160</name>
</gene>
<name>A0A0R0AJU7_9GAMM</name>
<feature type="compositionally biased region" description="Low complexity" evidence="1">
    <location>
        <begin position="70"/>
        <end position="127"/>
    </location>
</feature>
<evidence type="ECO:0000313" key="2">
    <source>
        <dbReference type="EMBL" id="KRG41934.1"/>
    </source>
</evidence>
<organism evidence="2 3">
    <name type="scientific">Stenotrophomonas panacihumi</name>
    <dbReference type="NCBI Taxonomy" id="676599"/>
    <lineage>
        <taxon>Bacteria</taxon>
        <taxon>Pseudomonadati</taxon>
        <taxon>Pseudomonadota</taxon>
        <taxon>Gammaproteobacteria</taxon>
        <taxon>Lysobacterales</taxon>
        <taxon>Lysobacteraceae</taxon>
        <taxon>Stenotrophomonas</taxon>
    </lineage>
</organism>
<reference evidence="2 3" key="1">
    <citation type="submission" date="2015-10" db="EMBL/GenBank/DDBJ databases">
        <title>Genome sequencing and analysis of members of genus Stenotrophomonas.</title>
        <authorList>
            <person name="Patil P.P."/>
            <person name="Midha S."/>
            <person name="Patil P.B."/>
        </authorList>
    </citation>
    <scope>NUCLEOTIDE SEQUENCE [LARGE SCALE GENOMIC DNA]</scope>
    <source>
        <strain evidence="2 3">JCM 16536</strain>
    </source>
</reference>
<evidence type="ECO:0000313" key="3">
    <source>
        <dbReference type="Proteomes" id="UP000051802"/>
    </source>
</evidence>
<sequence length="153" mass="15251">MLLLSACATHGPAPQASTATPPPPAGERDATGAYRFNMTQNGRRMTADEFDAWMKARGIRVAKGAPASDAPTRATTQAKAPARPARAKTAVATPAKPAATKVAAAKPVPAKSGATPAPAAPAVAVAKPKPKAKPAAKEVSQAKAPAKQGSGEG</sequence>
<accession>A0A0R0AJU7</accession>
<comment type="caution">
    <text evidence="2">The sequence shown here is derived from an EMBL/GenBank/DDBJ whole genome shotgun (WGS) entry which is preliminary data.</text>
</comment>
<dbReference type="Proteomes" id="UP000051802">
    <property type="component" value="Unassembled WGS sequence"/>
</dbReference>